<dbReference type="AlphaFoldDB" id="A0A2S9V7P6"/>
<keyword evidence="9" id="KW-1185">Reference proteome</keyword>
<evidence type="ECO:0000256" key="5">
    <source>
        <dbReference type="ARBA" id="ARBA00022801"/>
    </source>
</evidence>
<keyword evidence="6" id="KW-0119">Carbohydrate metabolism</keyword>
<comment type="caution">
    <text evidence="8">The sequence shown here is derived from an EMBL/GenBank/DDBJ whole genome shotgun (WGS) entry which is preliminary data.</text>
</comment>
<dbReference type="GO" id="GO:0030600">
    <property type="term" value="F:feruloyl esterase activity"/>
    <property type="evidence" value="ECO:0007669"/>
    <property type="project" value="InterPro"/>
</dbReference>
<sequence>MSFAMPDNLSAKLIKLLSPLLFLIASEVISAPVMQTAELDGQSRSWRLFLPDGIKEGVEYPLVFNFHGTGSTPEQITELNELESLAEQHKFIVVAPKAEFSYETGGRHTWNVEQLDSPYNDVAFIKGLFAHLAQHYPIDTARIYATGFSGGARMSSRLACDLADTFAAIAPIAGVRFADNCAPAKAMPVLTYHGTQDPVNHYQHQADSPRYWHEGVEPAIQDWVAFNGCENRTTSAIRPGVTKTVWSDCRDDVAVIFYRSEQAGHTWPGSPKADLLAKYGLGSTDDLPMSDIIWAFLKQYQRQ</sequence>
<keyword evidence="7" id="KW-0624">Polysaccharide degradation</keyword>
<dbReference type="InterPro" id="IPR043595">
    <property type="entry name" value="FaeB/C/D"/>
</dbReference>
<evidence type="ECO:0000256" key="1">
    <source>
        <dbReference type="ARBA" id="ARBA00004613"/>
    </source>
</evidence>
<dbReference type="PANTHER" id="PTHR38050">
    <property type="match status" value="1"/>
</dbReference>
<keyword evidence="4" id="KW-0732">Signal</keyword>
<dbReference type="PANTHER" id="PTHR38050:SF2">
    <property type="entry name" value="FERULOYL ESTERASE C-RELATED"/>
    <property type="match status" value="1"/>
</dbReference>
<evidence type="ECO:0008006" key="10">
    <source>
        <dbReference type="Google" id="ProtNLM"/>
    </source>
</evidence>
<keyword evidence="3" id="KW-0858">Xylan degradation</keyword>
<evidence type="ECO:0000313" key="8">
    <source>
        <dbReference type="EMBL" id="PRO72479.1"/>
    </source>
</evidence>
<dbReference type="Pfam" id="PF10503">
    <property type="entry name" value="Esterase_PHB"/>
    <property type="match status" value="1"/>
</dbReference>
<organism evidence="8 9">
    <name type="scientific">Alteromonas alba</name>
    <dbReference type="NCBI Taxonomy" id="2079529"/>
    <lineage>
        <taxon>Bacteria</taxon>
        <taxon>Pseudomonadati</taxon>
        <taxon>Pseudomonadota</taxon>
        <taxon>Gammaproteobacteria</taxon>
        <taxon>Alteromonadales</taxon>
        <taxon>Alteromonadaceae</taxon>
        <taxon>Alteromonas/Salinimonas group</taxon>
        <taxon>Alteromonas</taxon>
    </lineage>
</organism>
<dbReference type="OrthoDB" id="9801763at2"/>
<dbReference type="Proteomes" id="UP000238949">
    <property type="component" value="Unassembled WGS sequence"/>
</dbReference>
<evidence type="ECO:0000256" key="7">
    <source>
        <dbReference type="ARBA" id="ARBA00023326"/>
    </source>
</evidence>
<evidence type="ECO:0000256" key="2">
    <source>
        <dbReference type="ARBA" id="ARBA00022525"/>
    </source>
</evidence>
<evidence type="ECO:0000256" key="3">
    <source>
        <dbReference type="ARBA" id="ARBA00022651"/>
    </source>
</evidence>
<dbReference type="InterPro" id="IPR029058">
    <property type="entry name" value="AB_hydrolase_fold"/>
</dbReference>
<keyword evidence="2" id="KW-0964">Secreted</keyword>
<dbReference type="Gene3D" id="3.40.50.1820">
    <property type="entry name" value="alpha/beta hydrolase"/>
    <property type="match status" value="1"/>
</dbReference>
<proteinExistence type="predicted"/>
<evidence type="ECO:0000256" key="6">
    <source>
        <dbReference type="ARBA" id="ARBA00023277"/>
    </source>
</evidence>
<keyword evidence="5" id="KW-0378">Hydrolase</keyword>
<reference evidence="9" key="1">
    <citation type="journal article" date="2020" name="Int. J. Syst. Evol. Microbiol.">
        <title>Alteromonas alba sp. nov., a marine bacterium isolated from the seawater of the West Pacific Ocean.</title>
        <authorList>
            <person name="Sun C."/>
            <person name="Wu Y.-H."/>
            <person name="Xamxidin M."/>
            <person name="Cheng H."/>
            <person name="Xu X.-W."/>
        </authorList>
    </citation>
    <scope>NUCLEOTIDE SEQUENCE [LARGE SCALE GENOMIC DNA]</scope>
    <source>
        <strain evidence="9">190</strain>
    </source>
</reference>
<comment type="subcellular location">
    <subcellularLocation>
        <location evidence="1">Secreted</location>
    </subcellularLocation>
</comment>
<evidence type="ECO:0000256" key="4">
    <source>
        <dbReference type="ARBA" id="ARBA00022729"/>
    </source>
</evidence>
<dbReference type="GO" id="GO:0045493">
    <property type="term" value="P:xylan catabolic process"/>
    <property type="evidence" value="ECO:0007669"/>
    <property type="project" value="UniProtKB-KW"/>
</dbReference>
<dbReference type="InterPro" id="IPR010126">
    <property type="entry name" value="Esterase_phb"/>
</dbReference>
<name>A0A2S9V7P6_9ALTE</name>
<dbReference type="GO" id="GO:0005576">
    <property type="term" value="C:extracellular region"/>
    <property type="evidence" value="ECO:0007669"/>
    <property type="project" value="UniProtKB-SubCell"/>
</dbReference>
<evidence type="ECO:0000313" key="9">
    <source>
        <dbReference type="Proteomes" id="UP000238949"/>
    </source>
</evidence>
<dbReference type="EMBL" id="PVNP01000186">
    <property type="protein sequence ID" value="PRO72479.1"/>
    <property type="molecule type" value="Genomic_DNA"/>
</dbReference>
<accession>A0A2S9V7P6</accession>
<dbReference type="SUPFAM" id="SSF53474">
    <property type="entry name" value="alpha/beta-Hydrolases"/>
    <property type="match status" value="1"/>
</dbReference>
<protein>
    <recommendedName>
        <fullName evidence="10">Polyhydroxybutyrate depolymerase</fullName>
    </recommendedName>
</protein>
<gene>
    <name evidence="8" type="ORF">C6Y40_16330</name>
</gene>